<evidence type="ECO:0000313" key="1">
    <source>
        <dbReference type="EMBL" id="MFC7061342.1"/>
    </source>
</evidence>
<dbReference type="Proteomes" id="UP001596410">
    <property type="component" value="Unassembled WGS sequence"/>
</dbReference>
<dbReference type="EMBL" id="JBHSZV010000013">
    <property type="protein sequence ID" value="MFC7061342.1"/>
    <property type="molecule type" value="Genomic_DNA"/>
</dbReference>
<accession>A0ABW2EJI2</accession>
<dbReference type="Pfam" id="PF09963">
    <property type="entry name" value="DUF2197"/>
    <property type="match status" value="1"/>
</dbReference>
<reference evidence="2" key="1">
    <citation type="journal article" date="2019" name="Int. J. Syst. Evol. Microbiol.">
        <title>The Global Catalogue of Microorganisms (GCM) 10K type strain sequencing project: providing services to taxonomists for standard genome sequencing and annotation.</title>
        <authorList>
            <consortium name="The Broad Institute Genomics Platform"/>
            <consortium name="The Broad Institute Genome Sequencing Center for Infectious Disease"/>
            <person name="Wu L."/>
            <person name="Ma J."/>
        </authorList>
    </citation>
    <scope>NUCLEOTIDE SEQUENCE [LARGE SCALE GENOMIC DNA]</scope>
    <source>
        <strain evidence="2">CGMCC 4.1621</strain>
    </source>
</reference>
<proteinExistence type="predicted"/>
<dbReference type="InterPro" id="IPR019241">
    <property type="entry name" value="DUF2197"/>
</dbReference>
<protein>
    <submittedName>
        <fullName evidence="1">YlaI family protein</fullName>
    </submittedName>
</protein>
<gene>
    <name evidence="1" type="ORF">ACFQIC_05645</name>
</gene>
<dbReference type="RefSeq" id="WP_204707943.1">
    <property type="nucleotide sequence ID" value="NZ_JBHSZV010000013.1"/>
</dbReference>
<evidence type="ECO:0000313" key="2">
    <source>
        <dbReference type="Proteomes" id="UP001596410"/>
    </source>
</evidence>
<keyword evidence="2" id="KW-1185">Reference proteome</keyword>
<comment type="caution">
    <text evidence="1">The sequence shown here is derived from an EMBL/GenBank/DDBJ whole genome shotgun (WGS) entry which is preliminary data.</text>
</comment>
<name>A0ABW2EJI2_9BACI</name>
<organism evidence="1 2">
    <name type="scientific">Halobacillus seohaensis</name>
    <dbReference type="NCBI Taxonomy" id="447421"/>
    <lineage>
        <taxon>Bacteria</taxon>
        <taxon>Bacillati</taxon>
        <taxon>Bacillota</taxon>
        <taxon>Bacilli</taxon>
        <taxon>Bacillales</taxon>
        <taxon>Bacillaceae</taxon>
        <taxon>Halobacillus</taxon>
    </lineage>
</organism>
<sequence length="67" mass="8091">MRVKCVLCDSINTIDSYCLQAKRLRNRRITTYMCPTCDERIRVNTEKRVNSGHFRFNREKKQEKHLS</sequence>